<feature type="compositionally biased region" description="Basic residues" evidence="5">
    <location>
        <begin position="348"/>
        <end position="362"/>
    </location>
</feature>
<feature type="compositionally biased region" description="Basic and acidic residues" evidence="5">
    <location>
        <begin position="290"/>
        <end position="332"/>
    </location>
</feature>
<keyword evidence="3 6" id="KW-1133">Transmembrane helix</keyword>
<dbReference type="GO" id="GO:0005783">
    <property type="term" value="C:endoplasmic reticulum"/>
    <property type="evidence" value="ECO:0007669"/>
    <property type="project" value="InterPro"/>
</dbReference>
<evidence type="ECO:0000256" key="2">
    <source>
        <dbReference type="ARBA" id="ARBA00022692"/>
    </source>
</evidence>
<evidence type="ECO:0000256" key="6">
    <source>
        <dbReference type="SAM" id="Phobius"/>
    </source>
</evidence>
<dbReference type="OrthoDB" id="10039147at2759"/>
<keyword evidence="4 6" id="KW-0472">Membrane</keyword>
<feature type="transmembrane region" description="Helical" evidence="6">
    <location>
        <begin position="44"/>
        <end position="61"/>
    </location>
</feature>
<keyword evidence="8" id="KW-1185">Reference proteome</keyword>
<reference evidence="7" key="2">
    <citation type="submission" date="2021-10" db="EMBL/GenBank/DDBJ databases">
        <title>Phylogenomics reveals ancestral predisposition of the termite-cultivated fungus Termitomyces towards a domesticated lifestyle.</title>
        <authorList>
            <person name="Auxier B."/>
            <person name="Grum-Grzhimaylo A."/>
            <person name="Cardenas M.E."/>
            <person name="Lodge J.D."/>
            <person name="Laessoe T."/>
            <person name="Pedersen O."/>
            <person name="Smith M.E."/>
            <person name="Kuyper T.W."/>
            <person name="Franco-Molano E.A."/>
            <person name="Baroni T.J."/>
            <person name="Aanen D.K."/>
        </authorList>
    </citation>
    <scope>NUCLEOTIDE SEQUENCE</scope>
    <source>
        <strain evidence="7">AP01</strain>
        <tissue evidence="7">Mycelium</tissue>
    </source>
</reference>
<keyword evidence="2 6" id="KW-0812">Transmembrane</keyword>
<proteinExistence type="predicted"/>
<comment type="subcellular location">
    <subcellularLocation>
        <location evidence="1">Membrane</location>
        <topology evidence="1">Single-pass membrane protein</topology>
    </subcellularLocation>
</comment>
<dbReference type="AlphaFoldDB" id="A0A9P7KCA9"/>
<evidence type="ECO:0000256" key="3">
    <source>
        <dbReference type="ARBA" id="ARBA00022989"/>
    </source>
</evidence>
<evidence type="ECO:0000313" key="8">
    <source>
        <dbReference type="Proteomes" id="UP000775547"/>
    </source>
</evidence>
<organism evidence="7 8">
    <name type="scientific">Asterophora parasitica</name>
    <dbReference type="NCBI Taxonomy" id="117018"/>
    <lineage>
        <taxon>Eukaryota</taxon>
        <taxon>Fungi</taxon>
        <taxon>Dikarya</taxon>
        <taxon>Basidiomycota</taxon>
        <taxon>Agaricomycotina</taxon>
        <taxon>Agaricomycetes</taxon>
        <taxon>Agaricomycetidae</taxon>
        <taxon>Agaricales</taxon>
        <taxon>Tricholomatineae</taxon>
        <taxon>Lyophyllaceae</taxon>
        <taxon>Asterophora</taxon>
    </lineage>
</organism>
<dbReference type="PANTHER" id="PTHR12883:SF0">
    <property type="entry name" value="PAT COMPLEX SUBUNIT CCDC47"/>
    <property type="match status" value="1"/>
</dbReference>
<name>A0A9P7KCA9_9AGAR</name>
<dbReference type="GO" id="GO:0032469">
    <property type="term" value="P:endoplasmic reticulum calcium ion homeostasis"/>
    <property type="evidence" value="ECO:0007669"/>
    <property type="project" value="InterPro"/>
</dbReference>
<dbReference type="GO" id="GO:0016020">
    <property type="term" value="C:membrane"/>
    <property type="evidence" value="ECO:0007669"/>
    <property type="project" value="UniProtKB-SubCell"/>
</dbReference>
<evidence type="ECO:0008006" key="9">
    <source>
        <dbReference type="Google" id="ProtNLM"/>
    </source>
</evidence>
<dbReference type="GO" id="GO:0005509">
    <property type="term" value="F:calcium ion binding"/>
    <property type="evidence" value="ECO:0007669"/>
    <property type="project" value="InterPro"/>
</dbReference>
<dbReference type="InterPro" id="IPR012879">
    <property type="entry name" value="CCDC47"/>
</dbReference>
<dbReference type="Pfam" id="PF07946">
    <property type="entry name" value="CCDC47"/>
    <property type="match status" value="1"/>
</dbReference>
<dbReference type="EMBL" id="JABCKV010000088">
    <property type="protein sequence ID" value="KAG5643964.1"/>
    <property type="molecule type" value="Genomic_DNA"/>
</dbReference>
<feature type="region of interest" description="Disordered" evidence="5">
    <location>
        <begin position="290"/>
        <end position="362"/>
    </location>
</feature>
<dbReference type="PANTHER" id="PTHR12883">
    <property type="entry name" value="ADIPOCYTE-SPECIFIC PROTEIN 4-RELATED"/>
    <property type="match status" value="1"/>
</dbReference>
<evidence type="ECO:0000313" key="7">
    <source>
        <dbReference type="EMBL" id="KAG5643964.1"/>
    </source>
</evidence>
<accession>A0A9P7KCA9</accession>
<evidence type="ECO:0000256" key="4">
    <source>
        <dbReference type="ARBA" id="ARBA00023136"/>
    </source>
</evidence>
<reference evidence="7" key="1">
    <citation type="submission" date="2020-07" db="EMBL/GenBank/DDBJ databases">
        <authorList>
            <person name="Nieuwenhuis M."/>
            <person name="Van De Peppel L.J.J."/>
        </authorList>
    </citation>
    <scope>NUCLEOTIDE SEQUENCE</scope>
    <source>
        <strain evidence="7">AP01</strain>
        <tissue evidence="7">Mycelium</tissue>
    </source>
</reference>
<gene>
    <name evidence="7" type="ORF">DXG03_009315</name>
</gene>
<sequence>MASLLTNLLTGLTPPPHVNLVEYDGVQYKWGVFVFRPALFQHELYLLAGVLVYVLFVTVGVSRNKFNAQLPVLEKQFSKPLGKTGLTRDGYSDYFNFSTGRRNVTSLHTVFTLQPRHDLFQWVYQFVRTLIDLHFRPTDDVTLDFVLAPTTLNQDFVWAVVKKDELLSIKDDRWDLTFTKTSESPALPPTLSVMSEFADVTDNLLKPAIVAALSDPKVLPYFRSLSVTDQPRYRPEAPLAATSRKKHVILSLSLPSGDAEVTANLVSVIFPFIDSLPSVNLRPETRTKLKKTREELDKSLKADAEREKKEELEQAAEDKKAAKRRAEEERIAKLPAAEQQKILEKERKRQVRKTQGKGVVRK</sequence>
<evidence type="ECO:0000256" key="5">
    <source>
        <dbReference type="SAM" id="MobiDB-lite"/>
    </source>
</evidence>
<evidence type="ECO:0000256" key="1">
    <source>
        <dbReference type="ARBA" id="ARBA00004167"/>
    </source>
</evidence>
<comment type="caution">
    <text evidence="7">The sequence shown here is derived from an EMBL/GenBank/DDBJ whole genome shotgun (WGS) entry which is preliminary data.</text>
</comment>
<dbReference type="Proteomes" id="UP000775547">
    <property type="component" value="Unassembled WGS sequence"/>
</dbReference>
<protein>
    <recommendedName>
        <fullName evidence="9">DUF1682-domain-containing protein</fullName>
    </recommendedName>
</protein>